<sequence>MVIGAIQKLFDAFFYLLCMFLDFSAILGHLRYIRPFSGSYEKKQILSIYVIFSHFRAVTIRSKVLFSYSSRYSKFIGASQIFLGIFCFVYVCFFIFRPFWGIYIIFGHFRPVTKRSKVIGASQKSLSHFRAVMKRCKVLFFFRHDILRSLLRKEVNIYSLIRHDILRSMVKVKKILRRFVYCLCVFLDFSAIYVIFGHFWELTKRSKVLFSYSSRYSMVIGASRNIIKAFFVLFNYENK</sequence>
<dbReference type="AlphaFoldDB" id="A0A9J6A625"/>
<accession>A0A9J6A625</accession>
<reference evidence="2 3" key="1">
    <citation type="submission" date="2020-09" db="EMBL/GenBank/DDBJ databases">
        <title>De no assembly of potato wild relative species, Solanum commersonii.</title>
        <authorList>
            <person name="Cho K."/>
        </authorList>
    </citation>
    <scope>NUCLEOTIDE SEQUENCE [LARGE SCALE GENOMIC DNA]</scope>
    <source>
        <strain evidence="2">LZ3.2</strain>
        <tissue evidence="2">Leaf</tissue>
    </source>
</reference>
<comment type="caution">
    <text evidence="2">The sequence shown here is derived from an EMBL/GenBank/DDBJ whole genome shotgun (WGS) entry which is preliminary data.</text>
</comment>
<proteinExistence type="predicted"/>
<feature type="transmembrane region" description="Helical" evidence="1">
    <location>
        <begin position="12"/>
        <end position="33"/>
    </location>
</feature>
<evidence type="ECO:0000313" key="3">
    <source>
        <dbReference type="Proteomes" id="UP000824120"/>
    </source>
</evidence>
<feature type="transmembrane region" description="Helical" evidence="1">
    <location>
        <begin position="216"/>
        <end position="236"/>
    </location>
</feature>
<protein>
    <submittedName>
        <fullName evidence="2">Uncharacterized protein</fullName>
    </submittedName>
</protein>
<dbReference type="Proteomes" id="UP000824120">
    <property type="component" value="Chromosome 2"/>
</dbReference>
<dbReference type="EMBL" id="JACXVP010000002">
    <property type="protein sequence ID" value="KAG5619519.1"/>
    <property type="molecule type" value="Genomic_DNA"/>
</dbReference>
<name>A0A9J6A625_SOLCO</name>
<keyword evidence="3" id="KW-1185">Reference proteome</keyword>
<organism evidence="2 3">
    <name type="scientific">Solanum commersonii</name>
    <name type="common">Commerson's wild potato</name>
    <name type="synonym">Commerson's nightshade</name>
    <dbReference type="NCBI Taxonomy" id="4109"/>
    <lineage>
        <taxon>Eukaryota</taxon>
        <taxon>Viridiplantae</taxon>
        <taxon>Streptophyta</taxon>
        <taxon>Embryophyta</taxon>
        <taxon>Tracheophyta</taxon>
        <taxon>Spermatophyta</taxon>
        <taxon>Magnoliopsida</taxon>
        <taxon>eudicotyledons</taxon>
        <taxon>Gunneridae</taxon>
        <taxon>Pentapetalae</taxon>
        <taxon>asterids</taxon>
        <taxon>lamiids</taxon>
        <taxon>Solanales</taxon>
        <taxon>Solanaceae</taxon>
        <taxon>Solanoideae</taxon>
        <taxon>Solaneae</taxon>
        <taxon>Solanum</taxon>
    </lineage>
</organism>
<keyword evidence="1" id="KW-0812">Transmembrane</keyword>
<keyword evidence="1" id="KW-0472">Membrane</keyword>
<feature type="transmembrane region" description="Helical" evidence="1">
    <location>
        <begin position="175"/>
        <end position="196"/>
    </location>
</feature>
<feature type="transmembrane region" description="Helical" evidence="1">
    <location>
        <begin position="81"/>
        <end position="106"/>
    </location>
</feature>
<evidence type="ECO:0000256" key="1">
    <source>
        <dbReference type="SAM" id="Phobius"/>
    </source>
</evidence>
<evidence type="ECO:0000313" key="2">
    <source>
        <dbReference type="EMBL" id="KAG5619519.1"/>
    </source>
</evidence>
<gene>
    <name evidence="2" type="ORF">H5410_004737</name>
</gene>
<keyword evidence="1" id="KW-1133">Transmembrane helix</keyword>